<evidence type="ECO:0000313" key="14">
    <source>
        <dbReference type="Proteomes" id="UP000239576"/>
    </source>
</evidence>
<evidence type="ECO:0000256" key="4">
    <source>
        <dbReference type="ARBA" id="ARBA00022741"/>
    </source>
</evidence>
<protein>
    <recommendedName>
        <fullName evidence="1">non-specific serine/threonine protein kinase</fullName>
        <ecNumber evidence="1">2.7.11.1</ecNumber>
    </recommendedName>
</protein>
<dbReference type="SMART" id="SM00220">
    <property type="entry name" value="S_TKc"/>
    <property type="match status" value="1"/>
</dbReference>
<evidence type="ECO:0000313" key="13">
    <source>
        <dbReference type="EMBL" id="PSB27767.1"/>
    </source>
</evidence>
<feature type="transmembrane region" description="Helical" evidence="11">
    <location>
        <begin position="413"/>
        <end position="436"/>
    </location>
</feature>
<feature type="domain" description="Protein kinase" evidence="12">
    <location>
        <begin position="488"/>
        <end position="749"/>
    </location>
</feature>
<comment type="catalytic activity">
    <reaction evidence="7">
        <text>L-threonyl-[protein] + ATP = O-phospho-L-threonyl-[protein] + ADP + H(+)</text>
        <dbReference type="Rhea" id="RHEA:46608"/>
        <dbReference type="Rhea" id="RHEA-COMP:11060"/>
        <dbReference type="Rhea" id="RHEA-COMP:11605"/>
        <dbReference type="ChEBI" id="CHEBI:15378"/>
        <dbReference type="ChEBI" id="CHEBI:30013"/>
        <dbReference type="ChEBI" id="CHEBI:30616"/>
        <dbReference type="ChEBI" id="CHEBI:61977"/>
        <dbReference type="ChEBI" id="CHEBI:456216"/>
        <dbReference type="EC" id="2.7.11.1"/>
    </reaction>
</comment>
<dbReference type="InterPro" id="IPR017441">
    <property type="entry name" value="Protein_kinase_ATP_BS"/>
</dbReference>
<keyword evidence="4 9" id="KW-0547">Nucleotide-binding</keyword>
<keyword evidence="11" id="KW-0472">Membrane</keyword>
<accession>A0A2T1E4U6</accession>
<reference evidence="14" key="1">
    <citation type="submission" date="2018-02" db="EMBL/GenBank/DDBJ databases">
        <authorList>
            <person name="Moore K."/>
            <person name="Momper L."/>
        </authorList>
    </citation>
    <scope>NUCLEOTIDE SEQUENCE [LARGE SCALE GENOMIC DNA]</scope>
    <source>
        <strain evidence="14">ULC18</strain>
    </source>
</reference>
<keyword evidence="3" id="KW-0808">Transferase</keyword>
<evidence type="ECO:0000256" key="7">
    <source>
        <dbReference type="ARBA" id="ARBA00047899"/>
    </source>
</evidence>
<evidence type="ECO:0000256" key="2">
    <source>
        <dbReference type="ARBA" id="ARBA00022527"/>
    </source>
</evidence>
<keyword evidence="14" id="KW-1185">Reference proteome</keyword>
<evidence type="ECO:0000256" key="9">
    <source>
        <dbReference type="PROSITE-ProRule" id="PRU10141"/>
    </source>
</evidence>
<dbReference type="AlphaFoldDB" id="A0A2T1E4U6"/>
<evidence type="ECO:0000259" key="12">
    <source>
        <dbReference type="PROSITE" id="PS50011"/>
    </source>
</evidence>
<proteinExistence type="predicted"/>
<dbReference type="InterPro" id="IPR011009">
    <property type="entry name" value="Kinase-like_dom_sf"/>
</dbReference>
<dbReference type="PANTHER" id="PTHR24363">
    <property type="entry name" value="SERINE/THREONINE PROTEIN KINASE"/>
    <property type="match status" value="1"/>
</dbReference>
<evidence type="ECO:0000256" key="8">
    <source>
        <dbReference type="ARBA" id="ARBA00048679"/>
    </source>
</evidence>
<dbReference type="InterPro" id="IPR000719">
    <property type="entry name" value="Prot_kinase_dom"/>
</dbReference>
<dbReference type="Pfam" id="PF00069">
    <property type="entry name" value="Pkinase"/>
    <property type="match status" value="1"/>
</dbReference>
<keyword evidence="11" id="KW-1133">Transmembrane helix</keyword>
<dbReference type="Gene3D" id="1.10.510.10">
    <property type="entry name" value="Transferase(Phosphotransferase) domain 1"/>
    <property type="match status" value="1"/>
</dbReference>
<evidence type="ECO:0000256" key="5">
    <source>
        <dbReference type="ARBA" id="ARBA00022777"/>
    </source>
</evidence>
<gene>
    <name evidence="13" type="ORF">C7B82_15380</name>
</gene>
<keyword evidence="6 9" id="KW-0067">ATP-binding</keyword>
<dbReference type="GO" id="GO:0004674">
    <property type="term" value="F:protein serine/threonine kinase activity"/>
    <property type="evidence" value="ECO:0007669"/>
    <property type="project" value="UniProtKB-KW"/>
</dbReference>
<dbReference type="PROSITE" id="PS00107">
    <property type="entry name" value="PROTEIN_KINASE_ATP"/>
    <property type="match status" value="1"/>
</dbReference>
<evidence type="ECO:0000256" key="3">
    <source>
        <dbReference type="ARBA" id="ARBA00022679"/>
    </source>
</evidence>
<name>A0A2T1E4U6_9CYAN</name>
<dbReference type="OrthoDB" id="428645at2"/>
<dbReference type="RefSeq" id="WP_106257177.1">
    <property type="nucleotide sequence ID" value="NZ_CAWNSW010000089.1"/>
</dbReference>
<keyword evidence="2" id="KW-0723">Serine/threonine-protein kinase</keyword>
<sequence>MAKNPLPQTEPLTVKTPSTTKRLTNTLKSRLHVPKSSSFGHLVVGAVAVTAALLTASQSDLSQLLERQVQTFFFELRGRVAPPKDIVILAIDEDSITQGKDVYIGDPQKYAFLEPLHEWPWKRVAYARAIDRLMAAGARSVATDLIFDSPSSDSDSDRALQQALQRHAGRVTLAAKYEDTNTTQGILTQLLGPHELFQTKPMSVGLINYPIAPNGRIHALGNLYAKQIAQTNPSKPPEEWLIGSQTMMPSFAEAAMRSSQQMYPAPHGENIFFYGPAGTFEQIPFWQVLDPASWDLQAKRGTFKDKIVLIGPTFGLSQDFHSAPFSKSILYPQAMSGVEVNANAIATLLDNKSIADGITNTPLQGAFVFVVVLAAGFLQSRSKRTLRRFAAAIGLVFLWGGFTYVVFTQQRLILPSAVPMSAIALSGIASLFIGIASEKFKLRRTFKDYAGSPLIQEIINRSEQEDLRDLLPEYREQEMVGKRLMGRYTIRKVLGSGGFGETYIAEDTQRPGSPTCVVKQLRPNTNNPKLFQLARRLFQQEAETLEKLGTHEQIPQLLAYFEEDQEFYLVQEFIPGQPLSSELSLGKQVPEFSVVAILQELLTVLEFVHSHHVIHRDIKPSNIIRRRSDGKLVLIDFGAVKEISQLTEDDRHTGFTVGIGTQGYMPNEQCAGNPRFNSDVYAVGMTGIQALTGLSPSQLTQDKNTGEIPWRHRAQVSYALAEVLSRMVRYDFRKRYQSSTEALQALQSLGNVAFTPVPVMPNLDAVSPRLSADADSPIAPSTQPWPETFGDVNSYLPTTEAASDHETQSER</sequence>
<dbReference type="Gene3D" id="3.30.200.20">
    <property type="entry name" value="Phosphorylase Kinase, domain 1"/>
    <property type="match status" value="1"/>
</dbReference>
<evidence type="ECO:0000256" key="11">
    <source>
        <dbReference type="SAM" id="Phobius"/>
    </source>
</evidence>
<feature type="transmembrane region" description="Helical" evidence="11">
    <location>
        <begin position="390"/>
        <end position="407"/>
    </location>
</feature>
<comment type="caution">
    <text evidence="13">The sequence shown here is derived from an EMBL/GenBank/DDBJ whole genome shotgun (WGS) entry which is preliminary data.</text>
</comment>
<dbReference type="EC" id="2.7.11.1" evidence="1"/>
<comment type="catalytic activity">
    <reaction evidence="8">
        <text>L-seryl-[protein] + ATP = O-phospho-L-seryl-[protein] + ADP + H(+)</text>
        <dbReference type="Rhea" id="RHEA:17989"/>
        <dbReference type="Rhea" id="RHEA-COMP:9863"/>
        <dbReference type="Rhea" id="RHEA-COMP:11604"/>
        <dbReference type="ChEBI" id="CHEBI:15378"/>
        <dbReference type="ChEBI" id="CHEBI:29999"/>
        <dbReference type="ChEBI" id="CHEBI:30616"/>
        <dbReference type="ChEBI" id="CHEBI:83421"/>
        <dbReference type="ChEBI" id="CHEBI:456216"/>
        <dbReference type="EC" id="2.7.11.1"/>
    </reaction>
</comment>
<dbReference type="SMART" id="SM01080">
    <property type="entry name" value="CHASE2"/>
    <property type="match status" value="1"/>
</dbReference>
<reference evidence="13 14" key="2">
    <citation type="submission" date="2018-03" db="EMBL/GenBank/DDBJ databases">
        <title>The ancient ancestry and fast evolution of plastids.</title>
        <authorList>
            <person name="Moore K.R."/>
            <person name="Magnabosco C."/>
            <person name="Momper L."/>
            <person name="Gold D.A."/>
            <person name="Bosak T."/>
            <person name="Fournier G.P."/>
        </authorList>
    </citation>
    <scope>NUCLEOTIDE SEQUENCE [LARGE SCALE GENOMIC DNA]</scope>
    <source>
        <strain evidence="13 14">ULC18</strain>
    </source>
</reference>
<feature type="binding site" evidence="9">
    <location>
        <position position="519"/>
    </location>
    <ligand>
        <name>ATP</name>
        <dbReference type="ChEBI" id="CHEBI:30616"/>
    </ligand>
</feature>
<dbReference type="EMBL" id="PVWK01000084">
    <property type="protein sequence ID" value="PSB27767.1"/>
    <property type="molecule type" value="Genomic_DNA"/>
</dbReference>
<keyword evidence="11" id="KW-0812">Transmembrane</keyword>
<dbReference type="PROSITE" id="PS50011">
    <property type="entry name" value="PROTEIN_KINASE_DOM"/>
    <property type="match status" value="1"/>
</dbReference>
<evidence type="ECO:0000256" key="6">
    <source>
        <dbReference type="ARBA" id="ARBA00022840"/>
    </source>
</evidence>
<dbReference type="InterPro" id="IPR007890">
    <property type="entry name" value="CHASE2"/>
</dbReference>
<dbReference type="CDD" id="cd14014">
    <property type="entry name" value="STKc_PknB_like"/>
    <property type="match status" value="1"/>
</dbReference>
<dbReference type="PANTHER" id="PTHR24363:SF0">
    <property type="entry name" value="SERINE_THREONINE KINASE LIKE DOMAIN CONTAINING 1"/>
    <property type="match status" value="1"/>
</dbReference>
<dbReference type="Proteomes" id="UP000239576">
    <property type="component" value="Unassembled WGS sequence"/>
</dbReference>
<dbReference type="GO" id="GO:0005524">
    <property type="term" value="F:ATP binding"/>
    <property type="evidence" value="ECO:0007669"/>
    <property type="project" value="UniProtKB-UniRule"/>
</dbReference>
<evidence type="ECO:0000256" key="10">
    <source>
        <dbReference type="SAM" id="MobiDB-lite"/>
    </source>
</evidence>
<keyword evidence="5 13" id="KW-0418">Kinase</keyword>
<evidence type="ECO:0000256" key="1">
    <source>
        <dbReference type="ARBA" id="ARBA00012513"/>
    </source>
</evidence>
<dbReference type="SUPFAM" id="SSF56112">
    <property type="entry name" value="Protein kinase-like (PK-like)"/>
    <property type="match status" value="1"/>
</dbReference>
<feature type="region of interest" description="Disordered" evidence="10">
    <location>
        <begin position="769"/>
        <end position="811"/>
    </location>
</feature>
<dbReference type="Pfam" id="PF05226">
    <property type="entry name" value="CHASE2"/>
    <property type="match status" value="1"/>
</dbReference>
<feature type="compositionally biased region" description="Basic and acidic residues" evidence="10">
    <location>
        <begin position="802"/>
        <end position="811"/>
    </location>
</feature>
<organism evidence="13 14">
    <name type="scientific">Stenomitos frigidus ULC18</name>
    <dbReference type="NCBI Taxonomy" id="2107698"/>
    <lineage>
        <taxon>Bacteria</taxon>
        <taxon>Bacillati</taxon>
        <taxon>Cyanobacteriota</taxon>
        <taxon>Cyanophyceae</taxon>
        <taxon>Leptolyngbyales</taxon>
        <taxon>Leptolyngbyaceae</taxon>
        <taxon>Stenomitos</taxon>
    </lineage>
</organism>